<proteinExistence type="predicted"/>
<name>A0ABR8UW15_9MICC</name>
<organism evidence="1 2">
    <name type="scientific">Arthrobacter gallicola</name>
    <dbReference type="NCBI Taxonomy" id="2762225"/>
    <lineage>
        <taxon>Bacteria</taxon>
        <taxon>Bacillati</taxon>
        <taxon>Actinomycetota</taxon>
        <taxon>Actinomycetes</taxon>
        <taxon>Micrococcales</taxon>
        <taxon>Micrococcaceae</taxon>
        <taxon>Arthrobacter</taxon>
    </lineage>
</organism>
<reference evidence="1 2" key="1">
    <citation type="submission" date="2020-08" db="EMBL/GenBank/DDBJ databases">
        <title>A Genomic Blueprint of the Chicken Gut Microbiome.</title>
        <authorList>
            <person name="Gilroy R."/>
            <person name="Ravi A."/>
            <person name="Getino M."/>
            <person name="Pursley I."/>
            <person name="Horton D.L."/>
            <person name="Alikhan N.-F."/>
            <person name="Baker D."/>
            <person name="Gharbi K."/>
            <person name="Hall N."/>
            <person name="Watson M."/>
            <person name="Adriaenssens E.M."/>
            <person name="Foster-Nyarko E."/>
            <person name="Jarju S."/>
            <person name="Secka A."/>
            <person name="Antonio M."/>
            <person name="Oren A."/>
            <person name="Chaudhuri R."/>
            <person name="La Ragione R.M."/>
            <person name="Hildebrand F."/>
            <person name="Pallen M.J."/>
        </authorList>
    </citation>
    <scope>NUCLEOTIDE SEQUENCE [LARGE SCALE GENOMIC DNA]</scope>
    <source>
        <strain evidence="1 2">Sa2CUA1</strain>
    </source>
</reference>
<evidence type="ECO:0000313" key="1">
    <source>
        <dbReference type="EMBL" id="MBD7996744.1"/>
    </source>
</evidence>
<dbReference type="Proteomes" id="UP000609874">
    <property type="component" value="Unassembled WGS sequence"/>
</dbReference>
<protein>
    <recommendedName>
        <fullName evidence="3">DUF1257 domain-containing protein</fullName>
    </recommendedName>
</protein>
<gene>
    <name evidence="1" type="ORF">H9639_15710</name>
</gene>
<dbReference type="EMBL" id="JACSQD010000008">
    <property type="protein sequence ID" value="MBD7996744.1"/>
    <property type="molecule type" value="Genomic_DNA"/>
</dbReference>
<accession>A0ABR8UW15</accession>
<evidence type="ECO:0008006" key="3">
    <source>
        <dbReference type="Google" id="ProtNLM"/>
    </source>
</evidence>
<keyword evidence="2" id="KW-1185">Reference proteome</keyword>
<dbReference type="RefSeq" id="WP_191809018.1">
    <property type="nucleotide sequence ID" value="NZ_JACSQD010000008.1"/>
</dbReference>
<evidence type="ECO:0000313" key="2">
    <source>
        <dbReference type="Proteomes" id="UP000609874"/>
    </source>
</evidence>
<comment type="caution">
    <text evidence="1">The sequence shown here is derived from an EMBL/GenBank/DDBJ whole genome shotgun (WGS) entry which is preliminary data.</text>
</comment>
<sequence length="156" mass="16449">MSVSLLLIPAAMAALPAALSAAAAAVEKVVNPADDTAHFRVQTRMKDLGLLQLAINDTGGTVRMAGPDRISAAWQEDEAVFTRGGDGVWAVHFDGPEASLEQAGTVLRELDAAYARRVQAAVVQRLKERAGGANLQLQSETVEEDSSVTLVLNVRA</sequence>